<evidence type="ECO:0000313" key="11">
    <source>
        <dbReference type="Proteomes" id="UP001501079"/>
    </source>
</evidence>
<evidence type="ECO:0000256" key="2">
    <source>
        <dbReference type="ARBA" id="ARBA00022729"/>
    </source>
</evidence>
<dbReference type="RefSeq" id="WP_344752801.1">
    <property type="nucleotide sequence ID" value="NZ_BAABBW010000002.1"/>
</dbReference>
<dbReference type="Proteomes" id="UP001501079">
    <property type="component" value="Unassembled WGS sequence"/>
</dbReference>
<evidence type="ECO:0000313" key="10">
    <source>
        <dbReference type="EMBL" id="GAA4172940.1"/>
    </source>
</evidence>
<dbReference type="SUPFAM" id="SSF56601">
    <property type="entry name" value="beta-lactamase/transpeptidase-like"/>
    <property type="match status" value="1"/>
</dbReference>
<dbReference type="InterPro" id="IPR012338">
    <property type="entry name" value="Beta-lactam/transpept-like"/>
</dbReference>
<feature type="domain" description="Peptidase S11 D-alanyl-D-alanine carboxypeptidase A N-terminal" evidence="9">
    <location>
        <begin position="101"/>
        <end position="297"/>
    </location>
</feature>
<accession>A0ABP7ZXP0</accession>
<evidence type="ECO:0000256" key="8">
    <source>
        <dbReference type="SAM" id="Phobius"/>
    </source>
</evidence>
<dbReference type="PRINTS" id="PR00725">
    <property type="entry name" value="DADACBPTASE1"/>
</dbReference>
<keyword evidence="4" id="KW-0133">Cell shape</keyword>
<dbReference type="InterPro" id="IPR001967">
    <property type="entry name" value="Peptidase_S11_N"/>
</dbReference>
<keyword evidence="8" id="KW-1133">Transmembrane helix</keyword>
<dbReference type="Pfam" id="PF00768">
    <property type="entry name" value="Peptidase_S11"/>
    <property type="match status" value="1"/>
</dbReference>
<keyword evidence="8" id="KW-0472">Membrane</keyword>
<sequence length="452" mass="47009">MTSAVDLEPDPELGASKAAAAASKPRRLRRGAVATITTASVVVLAIAAYVGGALLHPLPASAAVIPADAITPIETAAVAPAWPTQGGAAVGLVGQPGLLGSSGSDASVPIASITKTITALVLLDKYKLKAGQQGPTITFGQADVDILNQVWSENGSWAAVQAGEKLTLTQAMTAMMLKSANNYARSLAVWSYGSQPAFVNAANAWLKSHGFTHTHMTDPSGFDPGSVSNMTDLVGIGELAIADPVLAKIVNSSSATLPEPLGEIHNTDPLIGKNGIEGVKTGFTDQAGHCLLFAATVDINGTPRTLVGVMVGQPTYDALWKGVPKLLTSYEQAFHKIDLTDAGKTIYATYRTPWGASTRLVAVTRPSVEIYSASTVDISVVADKLTTADAKEKAGTVTFTYGGKQVVADLATDAALAAPSAGWRLTHPVELFRLDELPVWRDLFDKRSLLGS</sequence>
<proteinExistence type="inferred from homology"/>
<reference evidence="11" key="1">
    <citation type="journal article" date="2019" name="Int. J. Syst. Evol. Microbiol.">
        <title>The Global Catalogue of Microorganisms (GCM) 10K type strain sequencing project: providing services to taxonomists for standard genome sequencing and annotation.</title>
        <authorList>
            <consortium name="The Broad Institute Genomics Platform"/>
            <consortium name="The Broad Institute Genome Sequencing Center for Infectious Disease"/>
            <person name="Wu L."/>
            <person name="Ma J."/>
        </authorList>
    </citation>
    <scope>NUCLEOTIDE SEQUENCE [LARGE SCALE GENOMIC DNA]</scope>
    <source>
        <strain evidence="11">JCM 17591</strain>
    </source>
</reference>
<evidence type="ECO:0000256" key="5">
    <source>
        <dbReference type="ARBA" id="ARBA00022984"/>
    </source>
</evidence>
<comment type="caution">
    <text evidence="10">The sequence shown here is derived from an EMBL/GenBank/DDBJ whole genome shotgun (WGS) entry which is preliminary data.</text>
</comment>
<dbReference type="InterPro" id="IPR018044">
    <property type="entry name" value="Peptidase_S11"/>
</dbReference>
<keyword evidence="8" id="KW-0812">Transmembrane</keyword>
<keyword evidence="2" id="KW-0732">Signal</keyword>
<evidence type="ECO:0000259" key="9">
    <source>
        <dbReference type="Pfam" id="PF00768"/>
    </source>
</evidence>
<feature type="transmembrane region" description="Helical" evidence="8">
    <location>
        <begin position="32"/>
        <end position="55"/>
    </location>
</feature>
<protein>
    <recommendedName>
        <fullName evidence="9">Peptidase S11 D-alanyl-D-alanine carboxypeptidase A N-terminal domain-containing protein</fullName>
    </recommendedName>
</protein>
<keyword evidence="5" id="KW-0573">Peptidoglycan synthesis</keyword>
<evidence type="ECO:0000256" key="6">
    <source>
        <dbReference type="ARBA" id="ARBA00023316"/>
    </source>
</evidence>
<comment type="similarity">
    <text evidence="1 7">Belongs to the peptidase S11 family.</text>
</comment>
<evidence type="ECO:0000256" key="4">
    <source>
        <dbReference type="ARBA" id="ARBA00022960"/>
    </source>
</evidence>
<name>A0ABP7ZXP0_9MICO</name>
<keyword evidence="6" id="KW-0961">Cell wall biogenesis/degradation</keyword>
<keyword evidence="3" id="KW-0378">Hydrolase</keyword>
<keyword evidence="11" id="KW-1185">Reference proteome</keyword>
<evidence type="ECO:0000256" key="7">
    <source>
        <dbReference type="RuleBase" id="RU004016"/>
    </source>
</evidence>
<evidence type="ECO:0000256" key="1">
    <source>
        <dbReference type="ARBA" id="ARBA00007164"/>
    </source>
</evidence>
<evidence type="ECO:0000256" key="3">
    <source>
        <dbReference type="ARBA" id="ARBA00022801"/>
    </source>
</evidence>
<dbReference type="Gene3D" id="3.40.710.10">
    <property type="entry name" value="DD-peptidase/beta-lactamase superfamily"/>
    <property type="match status" value="1"/>
</dbReference>
<dbReference type="EMBL" id="BAABBW010000002">
    <property type="protein sequence ID" value="GAA4172940.1"/>
    <property type="molecule type" value="Genomic_DNA"/>
</dbReference>
<organism evidence="10 11">
    <name type="scientific">Gryllotalpicola koreensis</name>
    <dbReference type="NCBI Taxonomy" id="993086"/>
    <lineage>
        <taxon>Bacteria</taxon>
        <taxon>Bacillati</taxon>
        <taxon>Actinomycetota</taxon>
        <taxon>Actinomycetes</taxon>
        <taxon>Micrococcales</taxon>
        <taxon>Microbacteriaceae</taxon>
        <taxon>Gryllotalpicola</taxon>
    </lineage>
</organism>
<gene>
    <name evidence="10" type="ORF">GCM10022287_14630</name>
</gene>